<gene>
    <name evidence="1" type="ORF">HJG63_008150</name>
</gene>
<sequence>MQVATDWVGVPEVTVGVRSFFQVHTMRESVPPDAALTWPERMQDSATWGSDARWTARGVWPTSGVTINAKGCSCKSTIFGPQASAPIEILQIPTGRKPWWGGSVWTLNWSLVSKSLSWSLRAGTPAFRGGEQLLQIFEIGGGVGAG</sequence>
<evidence type="ECO:0000313" key="1">
    <source>
        <dbReference type="EMBL" id="KAF6431639.1"/>
    </source>
</evidence>
<dbReference type="AlphaFoldDB" id="A0A7J8E8V5"/>
<reference evidence="1 2" key="1">
    <citation type="journal article" date="2020" name="Nature">
        <title>Six reference-quality genomes reveal evolution of bat adaptations.</title>
        <authorList>
            <person name="Jebb D."/>
            <person name="Huang Z."/>
            <person name="Pippel M."/>
            <person name="Hughes G.M."/>
            <person name="Lavrichenko K."/>
            <person name="Devanna P."/>
            <person name="Winkler S."/>
            <person name="Jermiin L.S."/>
            <person name="Skirmuntt E.C."/>
            <person name="Katzourakis A."/>
            <person name="Burkitt-Gray L."/>
            <person name="Ray D.A."/>
            <person name="Sullivan K.A.M."/>
            <person name="Roscito J.G."/>
            <person name="Kirilenko B.M."/>
            <person name="Davalos L.M."/>
            <person name="Corthals A.P."/>
            <person name="Power M.L."/>
            <person name="Jones G."/>
            <person name="Ransome R.D."/>
            <person name="Dechmann D.K.N."/>
            <person name="Locatelli A.G."/>
            <person name="Puechmaille S.J."/>
            <person name="Fedrigo O."/>
            <person name="Jarvis E.D."/>
            <person name="Hiller M."/>
            <person name="Vernes S.C."/>
            <person name="Myers E.W."/>
            <person name="Teeling E.C."/>
        </authorList>
    </citation>
    <scope>NUCLEOTIDE SEQUENCE [LARGE SCALE GENOMIC DNA]</scope>
    <source>
        <strain evidence="1">MRouAeg1</strain>
        <tissue evidence="1">Muscle</tissue>
    </source>
</reference>
<comment type="caution">
    <text evidence="1">The sequence shown here is derived from an EMBL/GenBank/DDBJ whole genome shotgun (WGS) entry which is preliminary data.</text>
</comment>
<keyword evidence="2" id="KW-1185">Reference proteome</keyword>
<organism evidence="1 2">
    <name type="scientific">Rousettus aegyptiacus</name>
    <name type="common">Egyptian fruit bat</name>
    <name type="synonym">Pteropus aegyptiacus</name>
    <dbReference type="NCBI Taxonomy" id="9407"/>
    <lineage>
        <taxon>Eukaryota</taxon>
        <taxon>Metazoa</taxon>
        <taxon>Chordata</taxon>
        <taxon>Craniata</taxon>
        <taxon>Vertebrata</taxon>
        <taxon>Euteleostomi</taxon>
        <taxon>Mammalia</taxon>
        <taxon>Eutheria</taxon>
        <taxon>Laurasiatheria</taxon>
        <taxon>Chiroptera</taxon>
        <taxon>Yinpterochiroptera</taxon>
        <taxon>Pteropodoidea</taxon>
        <taxon>Pteropodidae</taxon>
        <taxon>Rousettinae</taxon>
        <taxon>Rousettus</taxon>
    </lineage>
</organism>
<dbReference type="Proteomes" id="UP000593571">
    <property type="component" value="Unassembled WGS sequence"/>
</dbReference>
<protein>
    <submittedName>
        <fullName evidence="1">Uncharacterized protein</fullName>
    </submittedName>
</protein>
<accession>A0A7J8E8V5</accession>
<evidence type="ECO:0000313" key="2">
    <source>
        <dbReference type="Proteomes" id="UP000593571"/>
    </source>
</evidence>
<dbReference type="EMBL" id="JACASE010000010">
    <property type="protein sequence ID" value="KAF6431639.1"/>
    <property type="molecule type" value="Genomic_DNA"/>
</dbReference>
<name>A0A7J8E8V5_ROUAE</name>
<proteinExistence type="predicted"/>